<name>A0A330MA56_9GAMM</name>
<accession>A0A330MA56</accession>
<sequence>MLRAFYAVNFLWTKRVSEDLILKSDTEYCKAKVQLAFYIIASELSLLYRDLL</sequence>
<organism evidence="1 2">
    <name type="scientific">Shewanella benthica</name>
    <dbReference type="NCBI Taxonomy" id="43661"/>
    <lineage>
        <taxon>Bacteria</taxon>
        <taxon>Pseudomonadati</taxon>
        <taxon>Pseudomonadota</taxon>
        <taxon>Gammaproteobacteria</taxon>
        <taxon>Alteromonadales</taxon>
        <taxon>Shewanellaceae</taxon>
        <taxon>Shewanella</taxon>
    </lineage>
</organism>
<dbReference type="AlphaFoldDB" id="A0A330MA56"/>
<protein>
    <submittedName>
        <fullName evidence="1">Uncharacterized protein</fullName>
    </submittedName>
</protein>
<evidence type="ECO:0000313" key="2">
    <source>
        <dbReference type="Proteomes" id="UP000250123"/>
    </source>
</evidence>
<reference evidence="2" key="1">
    <citation type="submission" date="2018-06" db="EMBL/GenBank/DDBJ databases">
        <authorList>
            <person name="Cea G.-C."/>
            <person name="William W."/>
        </authorList>
    </citation>
    <scope>NUCLEOTIDE SEQUENCE [LARGE SCALE GENOMIC DNA]</scope>
    <source>
        <strain evidence="2">DB21MT-2</strain>
    </source>
</reference>
<evidence type="ECO:0000313" key="1">
    <source>
        <dbReference type="EMBL" id="SQH76667.1"/>
    </source>
</evidence>
<gene>
    <name evidence="1" type="ORF">SHEWBE_2704</name>
</gene>
<dbReference type="Proteomes" id="UP000250123">
    <property type="component" value="Chromosome SHEWBE"/>
</dbReference>
<dbReference type="EMBL" id="LS483452">
    <property type="protein sequence ID" value="SQH76667.1"/>
    <property type="molecule type" value="Genomic_DNA"/>
</dbReference>
<dbReference type="KEGG" id="sbk:SHEWBE_2704"/>
<proteinExistence type="predicted"/>